<dbReference type="AlphaFoldDB" id="A0A916RVD3"/>
<keyword evidence="3" id="KW-1185">Reference proteome</keyword>
<dbReference type="Proteomes" id="UP000648801">
    <property type="component" value="Unassembled WGS sequence"/>
</dbReference>
<reference evidence="2" key="1">
    <citation type="journal article" date="2014" name="Int. J. Syst. Evol. Microbiol.">
        <title>Complete genome sequence of Corynebacterium casei LMG S-19264T (=DSM 44701T), isolated from a smear-ripened cheese.</title>
        <authorList>
            <consortium name="US DOE Joint Genome Institute (JGI-PGF)"/>
            <person name="Walter F."/>
            <person name="Albersmeier A."/>
            <person name="Kalinowski J."/>
            <person name="Ruckert C."/>
        </authorList>
    </citation>
    <scope>NUCLEOTIDE SEQUENCE</scope>
    <source>
        <strain evidence="2">CGMCC 1.15447</strain>
    </source>
</reference>
<organism evidence="2 3">
    <name type="scientific">Edaphobacter acidisoli</name>
    <dbReference type="NCBI Taxonomy" id="2040573"/>
    <lineage>
        <taxon>Bacteria</taxon>
        <taxon>Pseudomonadati</taxon>
        <taxon>Acidobacteriota</taxon>
        <taxon>Terriglobia</taxon>
        <taxon>Terriglobales</taxon>
        <taxon>Acidobacteriaceae</taxon>
        <taxon>Edaphobacter</taxon>
    </lineage>
</organism>
<dbReference type="RefSeq" id="WP_188759568.1">
    <property type="nucleotide sequence ID" value="NZ_BMJB01000001.1"/>
</dbReference>
<keyword evidence="1" id="KW-1133">Transmembrane helix</keyword>
<feature type="transmembrane region" description="Helical" evidence="1">
    <location>
        <begin position="181"/>
        <end position="199"/>
    </location>
</feature>
<evidence type="ECO:0000313" key="2">
    <source>
        <dbReference type="EMBL" id="GGA72414.1"/>
    </source>
</evidence>
<keyword evidence="1" id="KW-0812">Transmembrane</keyword>
<comment type="caution">
    <text evidence="2">The sequence shown here is derived from an EMBL/GenBank/DDBJ whole genome shotgun (WGS) entry which is preliminary data.</text>
</comment>
<sequence>MKRSVAIASWVLEHVVPEPHGHALTGDLFEELNSGRSLRWYWRQVFIAAATGIFLKSRAFALPLAFSACWSTLFPLWQLSIWKAHFVQSAFHQWSALDWPYSAPTNIAQAILPACTFVWLGLLIYWPLRSTRTHAPSAPRLFGSLSLSLNVLLLAIVLFRGPLREVFSHLHLLTAQTLGLSSYYAPLVLSLLTAILTALPSTRGSNPTIPFTA</sequence>
<evidence type="ECO:0000313" key="3">
    <source>
        <dbReference type="Proteomes" id="UP000648801"/>
    </source>
</evidence>
<gene>
    <name evidence="2" type="ORF">GCM10011507_25060</name>
</gene>
<keyword evidence="1" id="KW-0472">Membrane</keyword>
<reference evidence="2" key="2">
    <citation type="submission" date="2020-09" db="EMBL/GenBank/DDBJ databases">
        <authorList>
            <person name="Sun Q."/>
            <person name="Zhou Y."/>
        </authorList>
    </citation>
    <scope>NUCLEOTIDE SEQUENCE</scope>
    <source>
        <strain evidence="2">CGMCC 1.15447</strain>
    </source>
</reference>
<protein>
    <submittedName>
        <fullName evidence="2">Uncharacterized protein</fullName>
    </submittedName>
</protein>
<accession>A0A916RVD3</accession>
<proteinExistence type="predicted"/>
<feature type="transmembrane region" description="Helical" evidence="1">
    <location>
        <begin position="140"/>
        <end position="161"/>
    </location>
</feature>
<name>A0A916RVD3_9BACT</name>
<feature type="transmembrane region" description="Helical" evidence="1">
    <location>
        <begin position="107"/>
        <end position="128"/>
    </location>
</feature>
<feature type="transmembrane region" description="Helical" evidence="1">
    <location>
        <begin position="64"/>
        <end position="87"/>
    </location>
</feature>
<dbReference type="EMBL" id="BMJB01000001">
    <property type="protein sequence ID" value="GGA72414.1"/>
    <property type="molecule type" value="Genomic_DNA"/>
</dbReference>
<evidence type="ECO:0000256" key="1">
    <source>
        <dbReference type="SAM" id="Phobius"/>
    </source>
</evidence>